<gene>
    <name evidence="2" type="ORF">CBG25208</name>
    <name evidence="2" type="ORF">CBG_25208</name>
</gene>
<name>B6IJG6_CAEBR</name>
<dbReference type="EMBL" id="HE600904">
    <property type="protein sequence ID" value="CAS00046.1"/>
    <property type="molecule type" value="Genomic_DNA"/>
</dbReference>
<protein>
    <submittedName>
        <fullName evidence="2">Protein CBG25208</fullName>
    </submittedName>
</protein>
<keyword evidence="3" id="KW-1185">Reference proteome</keyword>
<reference evidence="2 3" key="2">
    <citation type="journal article" date="2011" name="PLoS Genet.">
        <title>Caenorhabditis briggsae recombinant inbred line genotypes reveal inter-strain incompatibility and the evolution of recombination.</title>
        <authorList>
            <person name="Ross J.A."/>
            <person name="Koboldt D.C."/>
            <person name="Staisch J.E."/>
            <person name="Chamberlin H.M."/>
            <person name="Gupta B.P."/>
            <person name="Miller R.D."/>
            <person name="Baird S.E."/>
            <person name="Haag E.S."/>
        </authorList>
    </citation>
    <scope>NUCLEOTIDE SEQUENCE [LARGE SCALE GENOMIC DNA]</scope>
    <source>
        <strain evidence="2 3">AF16</strain>
    </source>
</reference>
<accession>B6IJG6</accession>
<evidence type="ECO:0000313" key="2">
    <source>
        <dbReference type="EMBL" id="CAS00046.1"/>
    </source>
</evidence>
<dbReference type="Proteomes" id="UP000008549">
    <property type="component" value="Unassembled WGS sequence"/>
</dbReference>
<evidence type="ECO:0000256" key="1">
    <source>
        <dbReference type="SAM" id="MobiDB-lite"/>
    </source>
</evidence>
<evidence type="ECO:0000313" key="3">
    <source>
        <dbReference type="Proteomes" id="UP000008549"/>
    </source>
</evidence>
<dbReference type="AlphaFoldDB" id="B6IJG6"/>
<sequence>MDLQTSKERRRSFRSFQEGVREIVCDEKKRREERNEQEAEREKGKKID</sequence>
<dbReference type="RefSeq" id="XP_045099607.1">
    <property type="nucleotide sequence ID" value="XM_045242962.1"/>
</dbReference>
<dbReference type="CTD" id="68916704"/>
<organism evidence="2 3">
    <name type="scientific">Caenorhabditis briggsae</name>
    <dbReference type="NCBI Taxonomy" id="6238"/>
    <lineage>
        <taxon>Eukaryota</taxon>
        <taxon>Metazoa</taxon>
        <taxon>Ecdysozoa</taxon>
        <taxon>Nematoda</taxon>
        <taxon>Chromadorea</taxon>
        <taxon>Rhabditida</taxon>
        <taxon>Rhabditina</taxon>
        <taxon>Rhabditomorpha</taxon>
        <taxon>Rhabditoidea</taxon>
        <taxon>Rhabditidae</taxon>
        <taxon>Peloderinae</taxon>
        <taxon>Caenorhabditis</taxon>
    </lineage>
</organism>
<dbReference type="InParanoid" id="B6IJG6"/>
<feature type="region of interest" description="Disordered" evidence="1">
    <location>
        <begin position="27"/>
        <end position="48"/>
    </location>
</feature>
<reference evidence="2 3" key="1">
    <citation type="journal article" date="2003" name="PLoS Biol.">
        <title>The genome sequence of Caenorhabditis briggsae: a platform for comparative genomics.</title>
        <authorList>
            <person name="Stein L.D."/>
            <person name="Bao Z."/>
            <person name="Blasiar D."/>
            <person name="Blumenthal T."/>
            <person name="Brent M.R."/>
            <person name="Chen N."/>
            <person name="Chinwalla A."/>
            <person name="Clarke L."/>
            <person name="Clee C."/>
            <person name="Coghlan A."/>
            <person name="Coulson A."/>
            <person name="D'Eustachio P."/>
            <person name="Fitch D.H."/>
            <person name="Fulton L.A."/>
            <person name="Fulton R.E."/>
            <person name="Griffiths-Jones S."/>
            <person name="Harris T.W."/>
            <person name="Hillier L.W."/>
            <person name="Kamath R."/>
            <person name="Kuwabara P.E."/>
            <person name="Mardis E.R."/>
            <person name="Marra M.A."/>
            <person name="Miner T.L."/>
            <person name="Minx P."/>
            <person name="Mullikin J.C."/>
            <person name="Plumb R.W."/>
            <person name="Rogers J."/>
            <person name="Schein J.E."/>
            <person name="Sohrmann M."/>
            <person name="Spieth J."/>
            <person name="Stajich J.E."/>
            <person name="Wei C."/>
            <person name="Willey D."/>
            <person name="Wilson R.K."/>
            <person name="Durbin R."/>
            <person name="Waterston R.H."/>
        </authorList>
    </citation>
    <scope>NUCLEOTIDE SEQUENCE [LARGE SCALE GENOMIC DNA]</scope>
    <source>
        <strain evidence="2 3">AF16</strain>
    </source>
</reference>
<dbReference type="HOGENOM" id="CLU_3160425_0_0_1"/>
<dbReference type="GeneID" id="68916704"/>
<dbReference type="KEGG" id="cbr:CBG_25208"/>
<proteinExistence type="predicted"/>